<reference evidence="2 3" key="1">
    <citation type="submission" date="2014-04" db="EMBL/GenBank/DDBJ databases">
        <authorList>
            <consortium name="DOE Joint Genome Institute"/>
            <person name="Kuo A."/>
            <person name="Martino E."/>
            <person name="Perotto S."/>
            <person name="Kohler A."/>
            <person name="Nagy L.G."/>
            <person name="Floudas D."/>
            <person name="Copeland A."/>
            <person name="Barry K.W."/>
            <person name="Cichocki N."/>
            <person name="Veneault-Fourrey C."/>
            <person name="LaButti K."/>
            <person name="Lindquist E.A."/>
            <person name="Lipzen A."/>
            <person name="Lundell T."/>
            <person name="Morin E."/>
            <person name="Murat C."/>
            <person name="Sun H."/>
            <person name="Tunlid A."/>
            <person name="Henrissat B."/>
            <person name="Grigoriev I.V."/>
            <person name="Hibbett D.S."/>
            <person name="Martin F."/>
            <person name="Nordberg H.P."/>
            <person name="Cantor M.N."/>
            <person name="Hua S.X."/>
        </authorList>
    </citation>
    <scope>NUCLEOTIDE SEQUENCE [LARGE SCALE GENOMIC DNA]</scope>
    <source>
        <strain evidence="2 3">Zn</strain>
    </source>
</reference>
<sequence length="138" mass="15949">MATDRSELVEVPHKYDDQQPAKDSIRRSIQVPDWITLMVNLHDTLNTNHPYLVKDKELLMRKSRSPDVQVGFHLPKSKSGMTNLIHLQTFAKKRGQKIHLFPSRHNAPTDTNLDPLTLLRMIYQVPLTLGFAFTDYKS</sequence>
<evidence type="ECO:0000313" key="2">
    <source>
        <dbReference type="EMBL" id="KIM98210.1"/>
    </source>
</evidence>
<feature type="region of interest" description="Disordered" evidence="1">
    <location>
        <begin position="1"/>
        <end position="23"/>
    </location>
</feature>
<protein>
    <submittedName>
        <fullName evidence="2">Uncharacterized protein</fullName>
    </submittedName>
</protein>
<dbReference type="InParanoid" id="A0A0C3GQB6"/>
<reference evidence="3" key="2">
    <citation type="submission" date="2015-01" db="EMBL/GenBank/DDBJ databases">
        <title>Evolutionary Origins and Diversification of the Mycorrhizal Mutualists.</title>
        <authorList>
            <consortium name="DOE Joint Genome Institute"/>
            <consortium name="Mycorrhizal Genomics Consortium"/>
            <person name="Kohler A."/>
            <person name="Kuo A."/>
            <person name="Nagy L.G."/>
            <person name="Floudas D."/>
            <person name="Copeland A."/>
            <person name="Barry K.W."/>
            <person name="Cichocki N."/>
            <person name="Veneault-Fourrey C."/>
            <person name="LaButti K."/>
            <person name="Lindquist E.A."/>
            <person name="Lipzen A."/>
            <person name="Lundell T."/>
            <person name="Morin E."/>
            <person name="Murat C."/>
            <person name="Riley R."/>
            <person name="Ohm R."/>
            <person name="Sun H."/>
            <person name="Tunlid A."/>
            <person name="Henrissat B."/>
            <person name="Grigoriev I.V."/>
            <person name="Hibbett D.S."/>
            <person name="Martin F."/>
        </authorList>
    </citation>
    <scope>NUCLEOTIDE SEQUENCE [LARGE SCALE GENOMIC DNA]</scope>
    <source>
        <strain evidence="3">Zn</strain>
    </source>
</reference>
<organism evidence="2 3">
    <name type="scientific">Oidiodendron maius (strain Zn)</name>
    <dbReference type="NCBI Taxonomy" id="913774"/>
    <lineage>
        <taxon>Eukaryota</taxon>
        <taxon>Fungi</taxon>
        <taxon>Dikarya</taxon>
        <taxon>Ascomycota</taxon>
        <taxon>Pezizomycotina</taxon>
        <taxon>Leotiomycetes</taxon>
        <taxon>Leotiomycetes incertae sedis</taxon>
        <taxon>Myxotrichaceae</taxon>
        <taxon>Oidiodendron</taxon>
    </lineage>
</organism>
<evidence type="ECO:0000256" key="1">
    <source>
        <dbReference type="SAM" id="MobiDB-lite"/>
    </source>
</evidence>
<accession>A0A0C3GQB6</accession>
<dbReference type="EMBL" id="KN832880">
    <property type="protein sequence ID" value="KIM98210.1"/>
    <property type="molecule type" value="Genomic_DNA"/>
</dbReference>
<name>A0A0C3GQB6_OIDMZ</name>
<dbReference type="Proteomes" id="UP000054321">
    <property type="component" value="Unassembled WGS sequence"/>
</dbReference>
<proteinExistence type="predicted"/>
<dbReference type="AlphaFoldDB" id="A0A0C3GQB6"/>
<keyword evidence="3" id="KW-1185">Reference proteome</keyword>
<gene>
    <name evidence="2" type="ORF">OIDMADRAFT_31040</name>
</gene>
<evidence type="ECO:0000313" key="3">
    <source>
        <dbReference type="Proteomes" id="UP000054321"/>
    </source>
</evidence>
<dbReference type="HOGENOM" id="CLU_1855850_0_0_1"/>